<feature type="transmembrane region" description="Helical" evidence="1">
    <location>
        <begin position="36"/>
        <end position="58"/>
    </location>
</feature>
<feature type="transmembrane region" description="Helical" evidence="1">
    <location>
        <begin position="119"/>
        <end position="146"/>
    </location>
</feature>
<accession>A0A953I1T5</accession>
<dbReference type="AlphaFoldDB" id="A0A953I1T5"/>
<reference evidence="2" key="1">
    <citation type="submission" date="2017-11" db="EMBL/GenBank/DDBJ databases">
        <title>Three new genomes from thermophilic consortium.</title>
        <authorList>
            <person name="Quaggio R."/>
            <person name="Amgarten D."/>
            <person name="Setubal J.C."/>
        </authorList>
    </citation>
    <scope>NUCLEOTIDE SEQUENCE</scope>
    <source>
        <strain evidence="2">ZCTH01-B2</strain>
    </source>
</reference>
<feature type="transmembrane region" description="Helical" evidence="1">
    <location>
        <begin position="78"/>
        <end position="98"/>
    </location>
</feature>
<dbReference type="EMBL" id="PIUK01000022">
    <property type="protein sequence ID" value="MBY6275352.1"/>
    <property type="molecule type" value="Genomic_DNA"/>
</dbReference>
<comment type="caution">
    <text evidence="2">The sequence shown here is derived from an EMBL/GenBank/DDBJ whole genome shotgun (WGS) entry which is preliminary data.</text>
</comment>
<protein>
    <recommendedName>
        <fullName evidence="4">ABC transporter permease protein</fullName>
    </recommendedName>
</protein>
<sequence length="279" mass="31254">MSGRSTKPGGSLRRVGRRVMKYAEVGRIAVRSGWAYLWNQLLATLFLVVVLYVFVQLWRTTFAAEGPVIDGYTLPEMIWYLVATEAIILSLPRVHAVLEQEVKDGDLALRLSKPHSYLGFHYASFLGEALVKLAVMLLVGGATAYLTVGPIPFRWETAPLLLLLYPTTHALNFFYVATAGLLAFWAEDVLGIYLLLDRLKWILGGMLIPVGLYPEAVRRLVRWLPFRHMIGGPAELFVHFSWDGAAALLRQQALWLVVFVVICVGIYRLGVRRVDLNGG</sequence>
<gene>
    <name evidence="2" type="ORF">CWE10_03905</name>
</gene>
<keyword evidence="1" id="KW-0472">Membrane</keyword>
<evidence type="ECO:0000256" key="1">
    <source>
        <dbReference type="SAM" id="Phobius"/>
    </source>
</evidence>
<dbReference type="RefSeq" id="WP_273378164.1">
    <property type="nucleotide sequence ID" value="NZ_PIUK01000022.1"/>
</dbReference>
<evidence type="ECO:0000313" key="2">
    <source>
        <dbReference type="EMBL" id="MBY6275352.1"/>
    </source>
</evidence>
<proteinExistence type="predicted"/>
<feature type="transmembrane region" description="Helical" evidence="1">
    <location>
        <begin position="253"/>
        <end position="270"/>
    </location>
</feature>
<organism evidence="2 3">
    <name type="scientific">Symbiobacterium thermophilum</name>
    <dbReference type="NCBI Taxonomy" id="2734"/>
    <lineage>
        <taxon>Bacteria</taxon>
        <taxon>Bacillati</taxon>
        <taxon>Bacillota</taxon>
        <taxon>Clostridia</taxon>
        <taxon>Eubacteriales</taxon>
        <taxon>Symbiobacteriaceae</taxon>
        <taxon>Symbiobacterium</taxon>
    </lineage>
</organism>
<dbReference type="Proteomes" id="UP000732377">
    <property type="component" value="Unassembled WGS sequence"/>
</dbReference>
<name>A0A953I1T5_SYMTR</name>
<feature type="transmembrane region" description="Helical" evidence="1">
    <location>
        <begin position="173"/>
        <end position="196"/>
    </location>
</feature>
<keyword evidence="1" id="KW-1133">Transmembrane helix</keyword>
<dbReference type="PANTHER" id="PTHR36832">
    <property type="entry name" value="SLR1174 PROTEIN-RELATED"/>
    <property type="match status" value="1"/>
</dbReference>
<dbReference type="PANTHER" id="PTHR36832:SF1">
    <property type="entry name" value="SLR1174 PROTEIN"/>
    <property type="match status" value="1"/>
</dbReference>
<keyword evidence="1" id="KW-0812">Transmembrane</keyword>
<evidence type="ECO:0000313" key="3">
    <source>
        <dbReference type="Proteomes" id="UP000732377"/>
    </source>
</evidence>
<evidence type="ECO:0008006" key="4">
    <source>
        <dbReference type="Google" id="ProtNLM"/>
    </source>
</evidence>